<proteinExistence type="predicted"/>
<name>A0A6J6M6Z6_9ZZZZ</name>
<keyword evidence="1" id="KW-1133">Transmembrane helix</keyword>
<evidence type="ECO:0000313" key="2">
    <source>
        <dbReference type="EMBL" id="CAB4668634.1"/>
    </source>
</evidence>
<sequence length="184" mass="20650">MNWYWFVVVAFLIAVFGWYLSSTAGRLDRLHRRIETATFALDSQLLRRSSIAIELSVAGVLDPASSEILAETAHDARLATDAAMAERIPIESSLSEVLIQALDDPDEVGLLRQDKLAADLIDELESAIRRVELSRQFLNDAVEACLRIRDNKLVNWFRLAGHTPLPQAWVMVDRMPEGLMYLGA</sequence>
<evidence type="ECO:0000256" key="1">
    <source>
        <dbReference type="SAM" id="Phobius"/>
    </source>
</evidence>
<dbReference type="AlphaFoldDB" id="A0A6J6M6Z6"/>
<organism evidence="2">
    <name type="scientific">freshwater metagenome</name>
    <dbReference type="NCBI Taxonomy" id="449393"/>
    <lineage>
        <taxon>unclassified sequences</taxon>
        <taxon>metagenomes</taxon>
        <taxon>ecological metagenomes</taxon>
    </lineage>
</organism>
<keyword evidence="1" id="KW-0472">Membrane</keyword>
<dbReference type="SUPFAM" id="SSF140478">
    <property type="entry name" value="LemA-like"/>
    <property type="match status" value="1"/>
</dbReference>
<protein>
    <submittedName>
        <fullName evidence="2">Unannotated protein</fullName>
    </submittedName>
</protein>
<dbReference type="InterPro" id="IPR023353">
    <property type="entry name" value="LemA-like_dom_sf"/>
</dbReference>
<dbReference type="EMBL" id="CAEZWR010000108">
    <property type="protein sequence ID" value="CAB4668634.1"/>
    <property type="molecule type" value="Genomic_DNA"/>
</dbReference>
<accession>A0A6J6M6Z6</accession>
<gene>
    <name evidence="2" type="ORF">UFOPK2282_00954</name>
</gene>
<feature type="transmembrane region" description="Helical" evidence="1">
    <location>
        <begin position="6"/>
        <end position="24"/>
    </location>
</feature>
<reference evidence="2" key="1">
    <citation type="submission" date="2020-05" db="EMBL/GenBank/DDBJ databases">
        <authorList>
            <person name="Chiriac C."/>
            <person name="Salcher M."/>
            <person name="Ghai R."/>
            <person name="Kavagutti S V."/>
        </authorList>
    </citation>
    <scope>NUCLEOTIDE SEQUENCE</scope>
</reference>
<keyword evidence="1" id="KW-0812">Transmembrane</keyword>